<keyword evidence="6 11" id="KW-0798">TonB box</keyword>
<feature type="domain" description="TonB-dependent receptor-like beta-barrel" evidence="13">
    <location>
        <begin position="246"/>
        <end position="704"/>
    </location>
</feature>
<evidence type="ECO:0000259" key="14">
    <source>
        <dbReference type="Pfam" id="PF07715"/>
    </source>
</evidence>
<sequence>MPQPPKTLLPLGAALMVGGLSISAFAAEGDDYPKKTPVLPTIKVEAGAEAEKDGYRATTTRVGKTLQDPHDIPQAVTTVTNQLMQDQQVSSLKDALRNVAGLTFNAAEGGRSGDNMMLRGFYTFGDIYLDGIRDTAQYNRETFYLEQIDVLRGAGAMMFGRGQAGGVINQVSKVPHLGDRGKITGSVGMYGYYEMTGDFNKQITDTIAFRFNGMKRFDGGWRKNPAANDRPTLERDGVAASLGIGLNTDNELILSHIYTTVDDKPDYGVSFDSTTRKPQEKFPVKYYWGTNSTFDKGTVNISTASFTHRFSPASEWRTQVRYADYERSYWARTPSLTIAPNAEGKICNTPTSCSGGPTRSMNYKTITVQTDYNHRFHLFGMNHDFLLGGEYLNEDSFRHSLQNFGGTTSANPPLFRPYKANSAGIPVEFNSDTYAVYVQNTVEFIPKWKLTLGGRRDEMRATYSSATSPKLNYGQWSTRAALSYHFSDQSHIYMASSSSFSPTADLYQLTVQPLPPERSNVKEIGAKWLLFDGDLALRTALYHAEKKWERNTDLESTAAILTKKRRTNGIELELAGRITPNWEVFSGLALMDPEILEVAENVNATTGVLTSANPDYKGRRPRNTPPYTFNLWTTYKLPYGWKIGGGVEVKGKRYGYNPSGTGPIPTLPGETKFHPNTAPAYMRWDAMVAYEQPRWAMRLNVQNVFNTTYYDAIYDNGPFTIPGQRRRVIMTAEYKF</sequence>
<evidence type="ECO:0000256" key="4">
    <source>
        <dbReference type="ARBA" id="ARBA00022452"/>
    </source>
</evidence>
<keyword evidence="8 15" id="KW-0675">Receptor</keyword>
<dbReference type="CDD" id="cd01347">
    <property type="entry name" value="ligand_gated_channel"/>
    <property type="match status" value="1"/>
</dbReference>
<dbReference type="Pfam" id="PF00593">
    <property type="entry name" value="TonB_dep_Rec_b-barrel"/>
    <property type="match status" value="1"/>
</dbReference>
<keyword evidence="12" id="KW-0732">Signal</keyword>
<organism evidence="15 16">
    <name type="scientific">Nitrosomonas eutropha</name>
    <dbReference type="NCBI Taxonomy" id="916"/>
    <lineage>
        <taxon>Bacteria</taxon>
        <taxon>Pseudomonadati</taxon>
        <taxon>Pseudomonadota</taxon>
        <taxon>Betaproteobacteria</taxon>
        <taxon>Nitrosomonadales</taxon>
        <taxon>Nitrosomonadaceae</taxon>
        <taxon>Nitrosomonas</taxon>
    </lineage>
</organism>
<feature type="chain" id="PRO_5010333364" evidence="12">
    <location>
        <begin position="27"/>
        <end position="736"/>
    </location>
</feature>
<feature type="domain" description="TonB-dependent receptor plug" evidence="14">
    <location>
        <begin position="70"/>
        <end position="167"/>
    </location>
</feature>
<evidence type="ECO:0000256" key="6">
    <source>
        <dbReference type="ARBA" id="ARBA00023077"/>
    </source>
</evidence>
<comment type="similarity">
    <text evidence="2 10 11">Belongs to the TonB-dependent receptor family.</text>
</comment>
<dbReference type="PANTHER" id="PTHR32552">
    <property type="entry name" value="FERRICHROME IRON RECEPTOR-RELATED"/>
    <property type="match status" value="1"/>
</dbReference>
<feature type="signal peptide" evidence="12">
    <location>
        <begin position="1"/>
        <end position="26"/>
    </location>
</feature>
<keyword evidence="9 10" id="KW-0998">Cell outer membrane</keyword>
<protein>
    <submittedName>
        <fullName evidence="15">Catecholate siderophore receptor</fullName>
    </submittedName>
</protein>
<dbReference type="RefSeq" id="WP_074927908.1">
    <property type="nucleotide sequence ID" value="NZ_FPBL01000004.1"/>
</dbReference>
<dbReference type="Gene3D" id="2.170.130.10">
    <property type="entry name" value="TonB-dependent receptor, plug domain"/>
    <property type="match status" value="1"/>
</dbReference>
<keyword evidence="7 10" id="KW-0472">Membrane</keyword>
<evidence type="ECO:0000256" key="2">
    <source>
        <dbReference type="ARBA" id="ARBA00009810"/>
    </source>
</evidence>
<dbReference type="EMBL" id="FPBL01000004">
    <property type="protein sequence ID" value="SFU55507.1"/>
    <property type="molecule type" value="Genomic_DNA"/>
</dbReference>
<dbReference type="Proteomes" id="UP000183926">
    <property type="component" value="Unassembled WGS sequence"/>
</dbReference>
<dbReference type="Pfam" id="PF07715">
    <property type="entry name" value="Plug"/>
    <property type="match status" value="1"/>
</dbReference>
<dbReference type="NCBIfam" id="TIGR01783">
    <property type="entry name" value="TonB-siderophor"/>
    <property type="match status" value="1"/>
</dbReference>
<dbReference type="GO" id="GO:0015344">
    <property type="term" value="F:siderophore uptake transmembrane transporter activity"/>
    <property type="evidence" value="ECO:0007669"/>
    <property type="project" value="TreeGrafter"/>
</dbReference>
<evidence type="ECO:0000313" key="16">
    <source>
        <dbReference type="Proteomes" id="UP000183926"/>
    </source>
</evidence>
<dbReference type="AlphaFoldDB" id="A0A1I7H469"/>
<evidence type="ECO:0000256" key="11">
    <source>
        <dbReference type="RuleBase" id="RU003357"/>
    </source>
</evidence>
<keyword evidence="4 10" id="KW-1134">Transmembrane beta strand</keyword>
<evidence type="ECO:0000256" key="9">
    <source>
        <dbReference type="ARBA" id="ARBA00023237"/>
    </source>
</evidence>
<evidence type="ECO:0000256" key="1">
    <source>
        <dbReference type="ARBA" id="ARBA00004571"/>
    </source>
</evidence>
<dbReference type="InterPro" id="IPR010105">
    <property type="entry name" value="TonB_sidphr_rcpt"/>
</dbReference>
<proteinExistence type="inferred from homology"/>
<evidence type="ECO:0000256" key="7">
    <source>
        <dbReference type="ARBA" id="ARBA00023136"/>
    </source>
</evidence>
<evidence type="ECO:0000256" key="8">
    <source>
        <dbReference type="ARBA" id="ARBA00023170"/>
    </source>
</evidence>
<dbReference type="InterPro" id="IPR012910">
    <property type="entry name" value="Plug_dom"/>
</dbReference>
<evidence type="ECO:0000256" key="12">
    <source>
        <dbReference type="SAM" id="SignalP"/>
    </source>
</evidence>
<comment type="subcellular location">
    <subcellularLocation>
        <location evidence="1 10">Cell outer membrane</location>
        <topology evidence="1 10">Multi-pass membrane protein</topology>
    </subcellularLocation>
</comment>
<dbReference type="OrthoDB" id="9790771at2"/>
<evidence type="ECO:0000256" key="10">
    <source>
        <dbReference type="PROSITE-ProRule" id="PRU01360"/>
    </source>
</evidence>
<dbReference type="Gene3D" id="2.40.170.20">
    <property type="entry name" value="TonB-dependent receptor, beta-barrel domain"/>
    <property type="match status" value="1"/>
</dbReference>
<dbReference type="GO" id="GO:0009279">
    <property type="term" value="C:cell outer membrane"/>
    <property type="evidence" value="ECO:0007669"/>
    <property type="project" value="UniProtKB-SubCell"/>
</dbReference>
<dbReference type="SUPFAM" id="SSF56935">
    <property type="entry name" value="Porins"/>
    <property type="match status" value="1"/>
</dbReference>
<evidence type="ECO:0000256" key="5">
    <source>
        <dbReference type="ARBA" id="ARBA00022692"/>
    </source>
</evidence>
<dbReference type="GO" id="GO:0038023">
    <property type="term" value="F:signaling receptor activity"/>
    <property type="evidence" value="ECO:0007669"/>
    <property type="project" value="InterPro"/>
</dbReference>
<dbReference type="InterPro" id="IPR039426">
    <property type="entry name" value="TonB-dep_rcpt-like"/>
</dbReference>
<dbReference type="InterPro" id="IPR000531">
    <property type="entry name" value="Beta-barrel_TonB"/>
</dbReference>
<dbReference type="GO" id="GO:0015891">
    <property type="term" value="P:siderophore transport"/>
    <property type="evidence" value="ECO:0007669"/>
    <property type="project" value="InterPro"/>
</dbReference>
<name>A0A1I7H469_9PROT</name>
<keyword evidence="5 10" id="KW-0812">Transmembrane</keyword>
<dbReference type="InterPro" id="IPR037066">
    <property type="entry name" value="Plug_dom_sf"/>
</dbReference>
<reference evidence="15 16" key="1">
    <citation type="submission" date="2016-10" db="EMBL/GenBank/DDBJ databases">
        <authorList>
            <person name="de Groot N.N."/>
        </authorList>
    </citation>
    <scope>NUCLEOTIDE SEQUENCE [LARGE SCALE GENOMIC DNA]</scope>
    <source>
        <strain evidence="15 16">Nm24</strain>
    </source>
</reference>
<keyword evidence="3 10" id="KW-0813">Transport</keyword>
<evidence type="ECO:0000259" key="13">
    <source>
        <dbReference type="Pfam" id="PF00593"/>
    </source>
</evidence>
<dbReference type="PANTHER" id="PTHR32552:SF83">
    <property type="entry name" value="BLR3904 PROTEIN"/>
    <property type="match status" value="1"/>
</dbReference>
<dbReference type="InterPro" id="IPR036942">
    <property type="entry name" value="Beta-barrel_TonB_sf"/>
</dbReference>
<evidence type="ECO:0000256" key="3">
    <source>
        <dbReference type="ARBA" id="ARBA00022448"/>
    </source>
</evidence>
<gene>
    <name evidence="15" type="ORF">SAMN05216339_10445</name>
</gene>
<evidence type="ECO:0000313" key="15">
    <source>
        <dbReference type="EMBL" id="SFU55507.1"/>
    </source>
</evidence>
<accession>A0A1I7H469</accession>
<dbReference type="PROSITE" id="PS52016">
    <property type="entry name" value="TONB_DEPENDENT_REC_3"/>
    <property type="match status" value="1"/>
</dbReference>